<gene>
    <name evidence="8" type="ORF">CAPTEDRAFT_151463</name>
</gene>
<keyword evidence="5" id="KW-0862">Zinc</keyword>
<dbReference type="GO" id="GO:0008270">
    <property type="term" value="F:zinc ion binding"/>
    <property type="evidence" value="ECO:0007669"/>
    <property type="project" value="TreeGrafter"/>
</dbReference>
<comment type="subcellular location">
    <subcellularLocation>
        <location evidence="1">Nucleus</location>
    </subcellularLocation>
</comment>
<dbReference type="PANTHER" id="PTHR13204:SF1">
    <property type="entry name" value="ESTER HYDROLASE C11ORF54"/>
    <property type="match status" value="1"/>
</dbReference>
<evidence type="ECO:0000313" key="10">
    <source>
        <dbReference type="Proteomes" id="UP000014760"/>
    </source>
</evidence>
<keyword evidence="6" id="KW-0539">Nucleus</keyword>
<evidence type="ECO:0000256" key="5">
    <source>
        <dbReference type="ARBA" id="ARBA00022833"/>
    </source>
</evidence>
<organism evidence="8">
    <name type="scientific">Capitella teleta</name>
    <name type="common">Polychaete worm</name>
    <dbReference type="NCBI Taxonomy" id="283909"/>
    <lineage>
        <taxon>Eukaryota</taxon>
        <taxon>Metazoa</taxon>
        <taxon>Spiralia</taxon>
        <taxon>Lophotrochozoa</taxon>
        <taxon>Annelida</taxon>
        <taxon>Polychaeta</taxon>
        <taxon>Sedentaria</taxon>
        <taxon>Scolecida</taxon>
        <taxon>Capitellidae</taxon>
        <taxon>Capitella</taxon>
    </lineage>
</organism>
<dbReference type="AlphaFoldDB" id="R7V6P0"/>
<accession>R7V6P0</accession>
<sequence length="256" mass="28592">MSGELPVQKAPLHCPPLDEVAKEIFDLSKVPEWTELPDAFMLGAGAGPRHVEGINCEMMTNLQVTPDGVNNQSYIAKVGTEDNKYIVKKVDNTTDCCLLMNLFVCEGKPSKVLEVKASKRTGPQNYMLCLRDVLAKHYGTQPVGLGGTFLMRKGSAKIHIMPDYSDIPLESDAAVDAWLKFYEMKAPMIFMGYVISHDPDMDLRVEHFHGFSQHGDGGHYHYDTTPDEVEYVGYFNLGESMYRVDRPSVTHGIGRD</sequence>
<dbReference type="PANTHER" id="PTHR13204">
    <property type="entry name" value="PTD012 PROTEIN"/>
    <property type="match status" value="1"/>
</dbReference>
<dbReference type="SUPFAM" id="SSF117856">
    <property type="entry name" value="AF0104/ALDC/Ptd012-like"/>
    <property type="match status" value="1"/>
</dbReference>
<dbReference type="EMBL" id="AMQN01004916">
    <property type="status" value="NOT_ANNOTATED_CDS"/>
    <property type="molecule type" value="Genomic_DNA"/>
</dbReference>
<proteinExistence type="predicted"/>
<dbReference type="GO" id="GO:0016788">
    <property type="term" value="F:hydrolase activity, acting on ester bonds"/>
    <property type="evidence" value="ECO:0007669"/>
    <property type="project" value="TreeGrafter"/>
</dbReference>
<comment type="subunit">
    <text evidence="2">Monomer.</text>
</comment>
<dbReference type="FunCoup" id="R7V6P0">
    <property type="interactions" value="308"/>
</dbReference>
<dbReference type="HOGENOM" id="CLU_055541_0_0_1"/>
<evidence type="ECO:0000256" key="2">
    <source>
        <dbReference type="ARBA" id="ARBA00011245"/>
    </source>
</evidence>
<evidence type="ECO:0000313" key="9">
    <source>
        <dbReference type="EnsemblMetazoa" id="CapteP151463"/>
    </source>
</evidence>
<dbReference type="OrthoDB" id="5119241at2759"/>
<evidence type="ECO:0000313" key="8">
    <source>
        <dbReference type="EMBL" id="ELU14204.1"/>
    </source>
</evidence>
<dbReference type="Proteomes" id="UP000014760">
    <property type="component" value="Unassembled WGS sequence"/>
</dbReference>
<dbReference type="OMA" id="VITAICH"/>
<keyword evidence="4" id="KW-0378">Hydrolase</keyword>
<evidence type="ECO:0000259" key="7">
    <source>
        <dbReference type="SMART" id="SM01168"/>
    </source>
</evidence>
<evidence type="ECO:0000256" key="6">
    <source>
        <dbReference type="ARBA" id="ARBA00023242"/>
    </source>
</evidence>
<protein>
    <recommendedName>
        <fullName evidence="7">DUF1907 domain-containing protein</fullName>
    </recommendedName>
</protein>
<dbReference type="Pfam" id="PF08925">
    <property type="entry name" value="DUF1907"/>
    <property type="match status" value="1"/>
</dbReference>
<evidence type="ECO:0000256" key="4">
    <source>
        <dbReference type="ARBA" id="ARBA00022801"/>
    </source>
</evidence>
<keyword evidence="3" id="KW-0479">Metal-binding</keyword>
<dbReference type="EMBL" id="AMQN01004915">
    <property type="status" value="NOT_ANNOTATED_CDS"/>
    <property type="molecule type" value="Genomic_DNA"/>
</dbReference>
<dbReference type="CDD" id="cd17298">
    <property type="entry name" value="DUF1907"/>
    <property type="match status" value="1"/>
</dbReference>
<dbReference type="GO" id="GO:0005634">
    <property type="term" value="C:nucleus"/>
    <property type="evidence" value="ECO:0007669"/>
    <property type="project" value="UniProtKB-SubCell"/>
</dbReference>
<name>R7V6P0_CAPTE</name>
<dbReference type="EnsemblMetazoa" id="CapteT151463">
    <property type="protein sequence ID" value="CapteP151463"/>
    <property type="gene ID" value="CapteG151463"/>
</dbReference>
<reference evidence="8 10" key="2">
    <citation type="journal article" date="2013" name="Nature">
        <title>Insights into bilaterian evolution from three spiralian genomes.</title>
        <authorList>
            <person name="Simakov O."/>
            <person name="Marletaz F."/>
            <person name="Cho S.J."/>
            <person name="Edsinger-Gonzales E."/>
            <person name="Havlak P."/>
            <person name="Hellsten U."/>
            <person name="Kuo D.H."/>
            <person name="Larsson T."/>
            <person name="Lv J."/>
            <person name="Arendt D."/>
            <person name="Savage R."/>
            <person name="Osoegawa K."/>
            <person name="de Jong P."/>
            <person name="Grimwood J."/>
            <person name="Chapman J.A."/>
            <person name="Shapiro H."/>
            <person name="Aerts A."/>
            <person name="Otillar R.P."/>
            <person name="Terry A.Y."/>
            <person name="Boore J.L."/>
            <person name="Grigoriev I.V."/>
            <person name="Lindberg D.R."/>
            <person name="Seaver E.C."/>
            <person name="Weisblat D.A."/>
            <person name="Putnam N.H."/>
            <person name="Rokhsar D.S."/>
        </authorList>
    </citation>
    <scope>NUCLEOTIDE SEQUENCE</scope>
    <source>
        <strain evidence="8 10">I ESC-2004</strain>
    </source>
</reference>
<keyword evidence="10" id="KW-1185">Reference proteome</keyword>
<reference evidence="10" key="1">
    <citation type="submission" date="2012-12" db="EMBL/GenBank/DDBJ databases">
        <authorList>
            <person name="Hellsten U."/>
            <person name="Grimwood J."/>
            <person name="Chapman J.A."/>
            <person name="Shapiro H."/>
            <person name="Aerts A."/>
            <person name="Otillar R.P."/>
            <person name="Terry A.Y."/>
            <person name="Boore J.L."/>
            <person name="Simakov O."/>
            <person name="Marletaz F."/>
            <person name="Cho S.-J."/>
            <person name="Edsinger-Gonzales E."/>
            <person name="Havlak P."/>
            <person name="Kuo D.-H."/>
            <person name="Larsson T."/>
            <person name="Lv J."/>
            <person name="Arendt D."/>
            <person name="Savage R."/>
            <person name="Osoegawa K."/>
            <person name="de Jong P."/>
            <person name="Lindberg D.R."/>
            <person name="Seaver E.C."/>
            <person name="Weisblat D.A."/>
            <person name="Putnam N.H."/>
            <person name="Grigoriev I.V."/>
            <person name="Rokhsar D.S."/>
        </authorList>
    </citation>
    <scope>NUCLEOTIDE SEQUENCE</scope>
    <source>
        <strain evidence="10">I ESC-2004</strain>
    </source>
</reference>
<dbReference type="SMART" id="SM01168">
    <property type="entry name" value="DUF1907"/>
    <property type="match status" value="1"/>
</dbReference>
<feature type="domain" description="DUF1907" evidence="7">
    <location>
        <begin position="7"/>
        <end position="244"/>
    </location>
</feature>
<dbReference type="EMBL" id="KB294684">
    <property type="protein sequence ID" value="ELU14204.1"/>
    <property type="molecule type" value="Genomic_DNA"/>
</dbReference>
<dbReference type="InterPro" id="IPR015021">
    <property type="entry name" value="C11orf54_DUF1907"/>
</dbReference>
<reference evidence="9" key="3">
    <citation type="submission" date="2015-06" db="UniProtKB">
        <authorList>
            <consortium name="EnsemblMetazoa"/>
        </authorList>
    </citation>
    <scope>IDENTIFICATION</scope>
</reference>
<evidence type="ECO:0000256" key="1">
    <source>
        <dbReference type="ARBA" id="ARBA00004123"/>
    </source>
</evidence>
<evidence type="ECO:0000256" key="3">
    <source>
        <dbReference type="ARBA" id="ARBA00022723"/>
    </source>
</evidence>